<evidence type="ECO:0000313" key="2">
    <source>
        <dbReference type="EMBL" id="MFD1481607.1"/>
    </source>
</evidence>
<accession>A0ABW4DV63</accession>
<dbReference type="EMBL" id="JBHTOQ010000022">
    <property type="protein sequence ID" value="MFD1481607.1"/>
    <property type="molecule type" value="Genomic_DNA"/>
</dbReference>
<dbReference type="Proteomes" id="UP001597302">
    <property type="component" value="Unassembled WGS sequence"/>
</dbReference>
<gene>
    <name evidence="2" type="ORF">ACFQ5P_09895</name>
</gene>
<keyword evidence="3" id="KW-1185">Reference proteome</keyword>
<name>A0ABW4DV63_9RHOB</name>
<evidence type="ECO:0000256" key="1">
    <source>
        <dbReference type="SAM" id="MobiDB-lite"/>
    </source>
</evidence>
<organism evidence="2 3">
    <name type="scientific">Paracoccus nototheniae</name>
    <dbReference type="NCBI Taxonomy" id="2489002"/>
    <lineage>
        <taxon>Bacteria</taxon>
        <taxon>Pseudomonadati</taxon>
        <taxon>Pseudomonadota</taxon>
        <taxon>Alphaproteobacteria</taxon>
        <taxon>Rhodobacterales</taxon>
        <taxon>Paracoccaceae</taxon>
        <taxon>Paracoccus</taxon>
    </lineage>
</organism>
<sequence>MKIRMLTGLSGPLFNLVAGDLHETDEAEAGRLIAAGFAEPADETATRAPAVETGTRPAPAEAAVKKPAGTTRKRG</sequence>
<comment type="caution">
    <text evidence="2">The sequence shown here is derived from an EMBL/GenBank/DDBJ whole genome shotgun (WGS) entry which is preliminary data.</text>
</comment>
<feature type="region of interest" description="Disordered" evidence="1">
    <location>
        <begin position="35"/>
        <end position="75"/>
    </location>
</feature>
<reference evidence="3" key="1">
    <citation type="journal article" date="2019" name="Int. J. Syst. Evol. Microbiol.">
        <title>The Global Catalogue of Microorganisms (GCM) 10K type strain sequencing project: providing services to taxonomists for standard genome sequencing and annotation.</title>
        <authorList>
            <consortium name="The Broad Institute Genomics Platform"/>
            <consortium name="The Broad Institute Genome Sequencing Center for Infectious Disease"/>
            <person name="Wu L."/>
            <person name="Ma J."/>
        </authorList>
    </citation>
    <scope>NUCLEOTIDE SEQUENCE [LARGE SCALE GENOMIC DNA]</scope>
    <source>
        <strain evidence="3">CCM 8875</strain>
    </source>
</reference>
<evidence type="ECO:0000313" key="3">
    <source>
        <dbReference type="Proteomes" id="UP001597302"/>
    </source>
</evidence>
<feature type="compositionally biased region" description="Low complexity" evidence="1">
    <location>
        <begin position="57"/>
        <end position="68"/>
    </location>
</feature>
<protein>
    <submittedName>
        <fullName evidence="2">Uncharacterized protein</fullName>
    </submittedName>
</protein>
<proteinExistence type="predicted"/>
<dbReference type="RefSeq" id="WP_131572913.1">
    <property type="nucleotide sequence ID" value="NZ_CBCSAJ010000004.1"/>
</dbReference>